<sequence length="64" mass="7110">MKKQHLILISIALATGVVIGKYLKPQKDSCCRHRLGCCSKNSQISKTDPVYLRETQTLGHGLTK</sequence>
<dbReference type="Proteomes" id="UP000196118">
    <property type="component" value="Plasmid pPC892-2"/>
</dbReference>
<gene>
    <name evidence="1" type="ORF">S100892_00064</name>
</gene>
<dbReference type="EMBL" id="CP021472">
    <property type="protein sequence ID" value="ARW18670.1"/>
    <property type="molecule type" value="Genomic_DNA"/>
</dbReference>
<reference evidence="1 2" key="1">
    <citation type="submission" date="2017-05" db="EMBL/GenBank/DDBJ databases">
        <title>Genome sequence of Pediococcus pentosaceus strain SRCM100892.</title>
        <authorList>
            <person name="Cho S.H."/>
        </authorList>
    </citation>
    <scope>NUCLEOTIDE SEQUENCE [LARGE SCALE GENOMIC DNA]</scope>
    <source>
        <strain evidence="1 2">SRCM100892</strain>
        <plasmid evidence="2">Plasmid ppc892-2</plasmid>
    </source>
</reference>
<keyword evidence="1" id="KW-0614">Plasmid</keyword>
<dbReference type="GeneID" id="78522524"/>
<organism evidence="1 2">
    <name type="scientific">Pediococcus pentosaceus</name>
    <dbReference type="NCBI Taxonomy" id="1255"/>
    <lineage>
        <taxon>Bacteria</taxon>
        <taxon>Bacillati</taxon>
        <taxon>Bacillota</taxon>
        <taxon>Bacilli</taxon>
        <taxon>Lactobacillales</taxon>
        <taxon>Lactobacillaceae</taxon>
        <taxon>Pediococcus</taxon>
    </lineage>
</organism>
<name>A0A1Y0VKC1_PEDPE</name>
<protein>
    <submittedName>
        <fullName evidence="1">Uncharacterized protein</fullName>
    </submittedName>
</protein>
<evidence type="ECO:0000313" key="1">
    <source>
        <dbReference type="EMBL" id="ARW18670.1"/>
    </source>
</evidence>
<dbReference type="AlphaFoldDB" id="A0A1Y0VKC1"/>
<accession>A0A1Y0VKC1</accession>
<geneLocation type="plasmid" evidence="2">
    <name>ppc892-2</name>
</geneLocation>
<proteinExistence type="predicted"/>
<dbReference type="RefSeq" id="WP_056971947.1">
    <property type="nucleotide sequence ID" value="NZ_BJZY01000011.1"/>
</dbReference>
<evidence type="ECO:0000313" key="2">
    <source>
        <dbReference type="Proteomes" id="UP000196118"/>
    </source>
</evidence>